<keyword evidence="6" id="KW-0675">Receptor</keyword>
<dbReference type="AlphaFoldDB" id="A0ABD0YMU1"/>
<proteinExistence type="inferred from homology"/>
<feature type="transmembrane region" description="Helical" evidence="6">
    <location>
        <begin position="348"/>
        <end position="368"/>
    </location>
</feature>
<keyword evidence="4 6" id="KW-1133">Transmembrane helix</keyword>
<feature type="transmembrane region" description="Helical" evidence="6">
    <location>
        <begin position="313"/>
        <end position="336"/>
    </location>
</feature>
<feature type="transmembrane region" description="Helical" evidence="6">
    <location>
        <begin position="245"/>
        <end position="272"/>
    </location>
</feature>
<comment type="similarity">
    <text evidence="6">Belongs to the insect chemoreceptor superfamily. Gustatory receptor (GR) family.</text>
</comment>
<comment type="subcellular location">
    <subcellularLocation>
        <location evidence="1 6">Cell membrane</location>
        <topology evidence="1 6">Multi-pass membrane protein</topology>
    </subcellularLocation>
</comment>
<dbReference type="Pfam" id="PF08395">
    <property type="entry name" value="7tm_7"/>
    <property type="match status" value="1"/>
</dbReference>
<protein>
    <recommendedName>
        <fullName evidence="6">Gustatory receptor</fullName>
    </recommendedName>
</protein>
<name>A0ABD0YMU1_9HEMI</name>
<dbReference type="EMBL" id="JBFDAA010000005">
    <property type="protein sequence ID" value="KAL1132542.1"/>
    <property type="molecule type" value="Genomic_DNA"/>
</dbReference>
<keyword evidence="3 6" id="KW-0812">Transmembrane</keyword>
<sequence>MASKRRNMFHKNKKQEATEIVFLLQLTRFIQIMSINEPVIELAGFVTINRGLCVSVSKIKQYILKMRIMRFGSRIIKSAIKMKEGSVYYRELRPVVFTLKLIGRFPYQMNSKGEMHVGLRSTWSAYTVITYATLSLLTLPKISSLARNIQSGHMDVDKMVTSANSFMLILFHYYVIVLAWKEWPLIAAYFNKWAKFQMMLERHTGETLKVNLRAAVWTGLTVTTLTAAVPVYLLSYMMSSSFLSLVPYVVTIFSWLLYLMFWTATCALISSATDQIIDFFRKVSIDGRARDVWRCRLLWLWLGDLCRGLGDCVAWNLVPVSLFLSASFLSTSYALLTPRSRSDDPTTIPPPTVATIMLVDAFYLLVLVEAAHRTTSKLGQGMTSELMKLDSSDLDPQTSHELDLFMQAVTISPPVVKFAGFTEVDRTVLVSVNLNMLS</sequence>
<feature type="transmembrane region" description="Helical" evidence="6">
    <location>
        <begin position="125"/>
        <end position="146"/>
    </location>
</feature>
<dbReference type="Proteomes" id="UP001558652">
    <property type="component" value="Unassembled WGS sequence"/>
</dbReference>
<evidence type="ECO:0000256" key="4">
    <source>
        <dbReference type="ARBA" id="ARBA00022989"/>
    </source>
</evidence>
<keyword evidence="6" id="KW-0807">Transducer</keyword>
<dbReference type="GO" id="GO:0005886">
    <property type="term" value="C:plasma membrane"/>
    <property type="evidence" value="ECO:0007669"/>
    <property type="project" value="UniProtKB-SubCell"/>
</dbReference>
<comment type="caution">
    <text evidence="6">Lacks conserved residue(s) required for the propagation of feature annotation.</text>
</comment>
<feature type="transmembrane region" description="Helical" evidence="6">
    <location>
        <begin position="210"/>
        <end position="233"/>
    </location>
</feature>
<evidence type="ECO:0000256" key="2">
    <source>
        <dbReference type="ARBA" id="ARBA00022475"/>
    </source>
</evidence>
<dbReference type="GO" id="GO:0007165">
    <property type="term" value="P:signal transduction"/>
    <property type="evidence" value="ECO:0007669"/>
    <property type="project" value="UniProtKB-KW"/>
</dbReference>
<comment type="caution">
    <text evidence="7">The sequence shown here is derived from an EMBL/GenBank/DDBJ whole genome shotgun (WGS) entry which is preliminary data.</text>
</comment>
<keyword evidence="2 6" id="KW-1003">Cell membrane</keyword>
<evidence type="ECO:0000313" key="7">
    <source>
        <dbReference type="EMBL" id="KAL1132542.1"/>
    </source>
</evidence>
<accession>A0ABD0YMU1</accession>
<gene>
    <name evidence="7" type="ORF">AAG570_010497</name>
</gene>
<evidence type="ECO:0000256" key="3">
    <source>
        <dbReference type="ARBA" id="ARBA00022692"/>
    </source>
</evidence>
<organism evidence="7 8">
    <name type="scientific">Ranatra chinensis</name>
    <dbReference type="NCBI Taxonomy" id="642074"/>
    <lineage>
        <taxon>Eukaryota</taxon>
        <taxon>Metazoa</taxon>
        <taxon>Ecdysozoa</taxon>
        <taxon>Arthropoda</taxon>
        <taxon>Hexapoda</taxon>
        <taxon>Insecta</taxon>
        <taxon>Pterygota</taxon>
        <taxon>Neoptera</taxon>
        <taxon>Paraneoptera</taxon>
        <taxon>Hemiptera</taxon>
        <taxon>Heteroptera</taxon>
        <taxon>Panheteroptera</taxon>
        <taxon>Nepomorpha</taxon>
        <taxon>Nepidae</taxon>
        <taxon>Ranatrinae</taxon>
        <taxon>Ranatra</taxon>
    </lineage>
</organism>
<dbReference type="InterPro" id="IPR013604">
    <property type="entry name" value="7TM_chemorcpt"/>
</dbReference>
<evidence type="ECO:0000256" key="6">
    <source>
        <dbReference type="RuleBase" id="RU363108"/>
    </source>
</evidence>
<feature type="transmembrane region" description="Helical" evidence="6">
    <location>
        <begin position="166"/>
        <end position="190"/>
    </location>
</feature>
<keyword evidence="5 6" id="KW-0472">Membrane</keyword>
<comment type="function">
    <text evidence="6">Gustatory receptor which mediates acceptance or avoidance behavior, depending on its substrates.</text>
</comment>
<evidence type="ECO:0000256" key="5">
    <source>
        <dbReference type="ARBA" id="ARBA00023136"/>
    </source>
</evidence>
<reference evidence="7 8" key="1">
    <citation type="submission" date="2024-07" db="EMBL/GenBank/DDBJ databases">
        <title>Chromosome-level genome assembly of the water stick insect Ranatra chinensis (Heteroptera: Nepidae).</title>
        <authorList>
            <person name="Liu X."/>
        </authorList>
    </citation>
    <scope>NUCLEOTIDE SEQUENCE [LARGE SCALE GENOMIC DNA]</scope>
    <source>
        <strain evidence="7">Cailab_2021Rc</strain>
        <tissue evidence="7">Muscle</tissue>
    </source>
</reference>
<keyword evidence="8" id="KW-1185">Reference proteome</keyword>
<evidence type="ECO:0000313" key="8">
    <source>
        <dbReference type="Proteomes" id="UP001558652"/>
    </source>
</evidence>
<evidence type="ECO:0000256" key="1">
    <source>
        <dbReference type="ARBA" id="ARBA00004651"/>
    </source>
</evidence>